<dbReference type="Proteomes" id="UP000050465">
    <property type="component" value="Unassembled WGS sequence"/>
</dbReference>
<name>A0A0P8BD05_9CYAN</name>
<comment type="caution">
    <text evidence="1">The sequence shown here is derived from an EMBL/GenBank/DDBJ whole genome shotgun (WGS) entry which is preliminary data.</text>
</comment>
<accession>A0A0P8BD05</accession>
<evidence type="ECO:0000313" key="2">
    <source>
        <dbReference type="Proteomes" id="UP000050465"/>
    </source>
</evidence>
<dbReference type="EMBL" id="LJZR01000102">
    <property type="protein sequence ID" value="KPQ31455.1"/>
    <property type="molecule type" value="Genomic_DNA"/>
</dbReference>
<reference evidence="1 2" key="1">
    <citation type="submission" date="2015-09" db="EMBL/GenBank/DDBJ databases">
        <title>Identification and resolution of microdiversity through metagenomic sequencing of parallel consortia.</title>
        <authorList>
            <person name="Nelson W.C."/>
            <person name="Romine M.F."/>
            <person name="Lindemann S.R."/>
        </authorList>
    </citation>
    <scope>NUCLEOTIDE SEQUENCE [LARGE SCALE GENOMIC DNA]</scope>
    <source>
        <strain evidence="1">Ana</strain>
    </source>
</reference>
<proteinExistence type="predicted"/>
<protein>
    <submittedName>
        <fullName evidence="1">Uncharacterized protein</fullName>
    </submittedName>
</protein>
<dbReference type="STRING" id="1666911.HLUCCA11_23720"/>
<evidence type="ECO:0000313" key="1">
    <source>
        <dbReference type="EMBL" id="KPQ31455.1"/>
    </source>
</evidence>
<gene>
    <name evidence="1" type="ORF">HLUCCA11_23720</name>
</gene>
<organism evidence="1 2">
    <name type="scientific">Phormidesmis priestleyi Ana</name>
    <dbReference type="NCBI Taxonomy" id="1666911"/>
    <lineage>
        <taxon>Bacteria</taxon>
        <taxon>Bacillati</taxon>
        <taxon>Cyanobacteriota</taxon>
        <taxon>Cyanophyceae</taxon>
        <taxon>Leptolyngbyales</taxon>
        <taxon>Leptolyngbyaceae</taxon>
        <taxon>Phormidesmis</taxon>
    </lineage>
</organism>
<dbReference type="AlphaFoldDB" id="A0A0P8BD05"/>
<sequence length="129" mass="14478">MAQIDRLIEAAKSIRPFLNDLMGIDDAQVMDSQLSHLIAQYQAGEQVSNSITQLLAGNESTRNWVRQFNQKQRADRGGFEALPGMTAATSPPRHTCPLGNDYVWYRFDSSEEIPICPTHKVTLVLEEDT</sequence>